<proteinExistence type="predicted"/>
<evidence type="ECO:0008006" key="3">
    <source>
        <dbReference type="Google" id="ProtNLM"/>
    </source>
</evidence>
<name>B8KRR6_9GAMM</name>
<protein>
    <recommendedName>
        <fullName evidence="3">DUF4892 domain-containing protein</fullName>
    </recommendedName>
</protein>
<dbReference type="AlphaFoldDB" id="B8KRR6"/>
<dbReference type="HOGENOM" id="CLU_097148_0_0_6"/>
<dbReference type="InterPro" id="IPR032608">
    <property type="entry name" value="DUF4892"/>
</dbReference>
<sequence length="168" mass="18683">MGLFQSVAAAEVGSSTDAVAEGAISAIDQHWSAERYKTRRETVRGFQLPLGKIKKINGSWRLSAFEPLSGALQRITWQIDGIPVVEVAESVAGPLAESSQLMFSCESRACGNASEWASRVYQERLLYGRDEYQRYFAFRTEGGVWITLFSAARTADRQYLHIDVVTPD</sequence>
<organism evidence="1 2">
    <name type="scientific">Luminiphilus syltensis NOR5-1B</name>
    <dbReference type="NCBI Taxonomy" id="565045"/>
    <lineage>
        <taxon>Bacteria</taxon>
        <taxon>Pseudomonadati</taxon>
        <taxon>Pseudomonadota</taxon>
        <taxon>Gammaproteobacteria</taxon>
        <taxon>Cellvibrionales</taxon>
        <taxon>Halieaceae</taxon>
        <taxon>Luminiphilus</taxon>
    </lineage>
</organism>
<gene>
    <name evidence="1" type="ORF">NOR51B_1221</name>
</gene>
<dbReference type="Pfam" id="PF16234">
    <property type="entry name" value="DUF4892"/>
    <property type="match status" value="1"/>
</dbReference>
<keyword evidence="2" id="KW-1185">Reference proteome</keyword>
<evidence type="ECO:0000313" key="1">
    <source>
        <dbReference type="EMBL" id="EED35276.1"/>
    </source>
</evidence>
<reference evidence="2" key="1">
    <citation type="journal article" date="2013" name="BMC Microbiol.">
        <title>Taxonomy and evolution of bacteriochlorophyll a-containing members of the OM60/NOR5 clade of marine gammaproteobacteria: description of Luminiphilus syltensis gen. nov., sp. nov., reclassification of Haliea rubra as Pseudohaliea rubra gen. nov., comb. nov., and emendation of Chromatocurvus halotolerans.</title>
        <authorList>
            <person name="Spring S."/>
            <person name="Riedel T."/>
            <person name="Sproer C."/>
            <person name="Yan S."/>
            <person name="Harder J."/>
            <person name="Fuchs B.M."/>
        </authorList>
    </citation>
    <scope>NUCLEOTIDE SEQUENCE [LARGE SCALE GENOMIC DNA]</scope>
    <source>
        <strain evidence="2">NOR51-B</strain>
    </source>
</reference>
<dbReference type="EMBL" id="DS999411">
    <property type="protein sequence ID" value="EED35276.1"/>
    <property type="molecule type" value="Genomic_DNA"/>
</dbReference>
<accession>B8KRR6</accession>
<evidence type="ECO:0000313" key="2">
    <source>
        <dbReference type="Proteomes" id="UP000004699"/>
    </source>
</evidence>
<dbReference type="Proteomes" id="UP000004699">
    <property type="component" value="Unassembled WGS sequence"/>
</dbReference>
<dbReference type="STRING" id="565045.NOR51B_1221"/>